<sequence>MAKLMNRRMDFHTRPDWETVEISSVNRMPAHSRWGAYDTQERAKECQYGTSPYTVCLNGDYRFRLYSSPEAVDEFYRIDYDDSQFSFAAVPGNWETQGFGEPIYTNIVYPWAETEQACLIEAKQEEPRVPNPPYVPKQNPTGAYRYWFTVPDTFEGREVYLRFEGVEAAFYLWINGQPVGYSEDSKLPAEFCVTQYLQKGENLMALQVMRFASSSYLEDQDYWYLSGIYRSVWMISKQKLHIDDIQLQAIPDLCHGSGTVRTDVTVSRAPYFADCSVRVTIYDSQGICMATQTSQVCKEAEYRTDRAPTANTARTISEICGVHCWSPERPVLYTAVVTLLAPDGAVLDVESCRFGFKKIEVRHGVVYLNGRRLIIRGVNRHEHFYPTGRAGTREEMLEEIRQMKRMNINAVRTCHYPDCPDWYELCDEYGLLLVCECDIETHGVSGAITHNPEWAPNFVERATRMVRNYKNHVSIFSWSLGNESGTGPNHAAMYGFIKEYDPTRLCQYESGEPGKRISDVRGNMYAPVDKILRMLSDPEDNRPIILVEYLYQIRNSGGGMERFLELTQRYERFQGGFIWDWQDKCLKGTAEDGTTFFAYGGDFNESFVEEGECPRFMTCNGIVLPDLTWKPVAYEVKAAYAPVQIQRPENWSPRATAGGWNTFLLRNDSQELSLDHFSCHAVLRENGYPIEEQQVLLPNLPAGQSTVLIVEIPHRKKQVRFIPSNFPCAAGKKPFMHRQSKKLVCSSLHWRADRRRQ</sequence>
<evidence type="ECO:0000256" key="2">
    <source>
        <dbReference type="ARBA" id="ARBA00007401"/>
    </source>
</evidence>
<dbReference type="InterPro" id="IPR006103">
    <property type="entry name" value="Glyco_hydro_2_cat"/>
</dbReference>
<comment type="similarity">
    <text evidence="2 6">Belongs to the glycosyl hydrolase 2 family.</text>
</comment>
<accession>A0A939BE08</accession>
<evidence type="ECO:0000256" key="1">
    <source>
        <dbReference type="ARBA" id="ARBA00001412"/>
    </source>
</evidence>
<dbReference type="InterPro" id="IPR036156">
    <property type="entry name" value="Beta-gal/glucu_dom_sf"/>
</dbReference>
<evidence type="ECO:0000256" key="4">
    <source>
        <dbReference type="ARBA" id="ARBA00022801"/>
    </source>
</evidence>
<dbReference type="InterPro" id="IPR006104">
    <property type="entry name" value="Glyco_hydro_2_N"/>
</dbReference>
<dbReference type="InterPro" id="IPR023230">
    <property type="entry name" value="Glyco_hydro_2_CS"/>
</dbReference>
<feature type="domain" description="Glycosyl hydrolases family 2 sugar binding" evidence="9">
    <location>
        <begin position="57"/>
        <end position="236"/>
    </location>
</feature>
<dbReference type="GO" id="GO:0004565">
    <property type="term" value="F:beta-galactosidase activity"/>
    <property type="evidence" value="ECO:0007669"/>
    <property type="project" value="UniProtKB-EC"/>
</dbReference>
<dbReference type="Gene3D" id="3.20.20.80">
    <property type="entry name" value="Glycosidases"/>
    <property type="match status" value="1"/>
</dbReference>
<reference evidence="10" key="2">
    <citation type="journal article" date="2021" name="Sci. Rep.">
        <title>The distribution of antibiotic resistance genes in chicken gut microbiota commensals.</title>
        <authorList>
            <person name="Juricova H."/>
            <person name="Matiasovicova J."/>
            <person name="Kubasova T."/>
            <person name="Cejkova D."/>
            <person name="Rychlik I."/>
        </authorList>
    </citation>
    <scope>NUCLEOTIDE SEQUENCE</scope>
    <source>
        <strain evidence="10">An559</strain>
    </source>
</reference>
<dbReference type="AlphaFoldDB" id="A0A939BE08"/>
<dbReference type="InterPro" id="IPR008979">
    <property type="entry name" value="Galactose-bd-like_sf"/>
</dbReference>
<keyword evidence="5 6" id="KW-0326">Glycosidase</keyword>
<feature type="domain" description="Glycoside hydrolase family 2 immunoglobulin-like beta-sandwich" evidence="7">
    <location>
        <begin position="241"/>
        <end position="357"/>
    </location>
</feature>
<dbReference type="InterPro" id="IPR006101">
    <property type="entry name" value="Glyco_hydro_2"/>
</dbReference>
<evidence type="ECO:0000256" key="3">
    <source>
        <dbReference type="ARBA" id="ARBA00012756"/>
    </source>
</evidence>
<name>A0A939BE08_9FIRM</name>
<dbReference type="SUPFAM" id="SSF49303">
    <property type="entry name" value="beta-Galactosidase/glucuronidase domain"/>
    <property type="match status" value="1"/>
</dbReference>
<dbReference type="InterPro" id="IPR050347">
    <property type="entry name" value="Bact_Beta-galactosidase"/>
</dbReference>
<dbReference type="Pfam" id="PF00703">
    <property type="entry name" value="Glyco_hydro_2"/>
    <property type="match status" value="1"/>
</dbReference>
<dbReference type="GO" id="GO:0009341">
    <property type="term" value="C:beta-galactosidase complex"/>
    <property type="evidence" value="ECO:0007669"/>
    <property type="project" value="TreeGrafter"/>
</dbReference>
<dbReference type="InterPro" id="IPR017853">
    <property type="entry name" value="GH"/>
</dbReference>
<gene>
    <name evidence="10" type="ORF">H6A12_10885</name>
</gene>
<dbReference type="EMBL" id="JACJKY010000021">
    <property type="protein sequence ID" value="MBM6921654.1"/>
    <property type="molecule type" value="Genomic_DNA"/>
</dbReference>
<dbReference type="SUPFAM" id="SSF51445">
    <property type="entry name" value="(Trans)glycosidases"/>
    <property type="match status" value="1"/>
</dbReference>
<dbReference type="InterPro" id="IPR013783">
    <property type="entry name" value="Ig-like_fold"/>
</dbReference>
<dbReference type="GO" id="GO:0005990">
    <property type="term" value="P:lactose catabolic process"/>
    <property type="evidence" value="ECO:0007669"/>
    <property type="project" value="TreeGrafter"/>
</dbReference>
<protein>
    <recommendedName>
        <fullName evidence="3">beta-galactosidase</fullName>
        <ecNumber evidence="3">3.2.1.23</ecNumber>
    </recommendedName>
</protein>
<evidence type="ECO:0000256" key="5">
    <source>
        <dbReference type="ARBA" id="ARBA00023295"/>
    </source>
</evidence>
<dbReference type="PANTHER" id="PTHR46323">
    <property type="entry name" value="BETA-GALACTOSIDASE"/>
    <property type="match status" value="1"/>
</dbReference>
<dbReference type="Pfam" id="PF02836">
    <property type="entry name" value="Glyco_hydro_2_C"/>
    <property type="match status" value="1"/>
</dbReference>
<organism evidence="10 11">
    <name type="scientific">Merdimmobilis hominis</name>
    <dbReference type="NCBI Taxonomy" id="2897707"/>
    <lineage>
        <taxon>Bacteria</taxon>
        <taxon>Bacillati</taxon>
        <taxon>Bacillota</taxon>
        <taxon>Clostridia</taxon>
        <taxon>Eubacteriales</taxon>
        <taxon>Oscillospiraceae</taxon>
        <taxon>Merdimmobilis</taxon>
    </lineage>
</organism>
<dbReference type="SUPFAM" id="SSF49785">
    <property type="entry name" value="Galactose-binding domain-like"/>
    <property type="match status" value="1"/>
</dbReference>
<dbReference type="InterPro" id="IPR006102">
    <property type="entry name" value="Ig-like_GH2"/>
</dbReference>
<evidence type="ECO:0000313" key="10">
    <source>
        <dbReference type="EMBL" id="MBM6921654.1"/>
    </source>
</evidence>
<evidence type="ECO:0000259" key="9">
    <source>
        <dbReference type="Pfam" id="PF02837"/>
    </source>
</evidence>
<dbReference type="EC" id="3.2.1.23" evidence="3"/>
<feature type="domain" description="Glycoside hydrolase family 2 catalytic" evidence="8">
    <location>
        <begin position="359"/>
        <end position="645"/>
    </location>
</feature>
<keyword evidence="11" id="KW-1185">Reference proteome</keyword>
<evidence type="ECO:0000256" key="6">
    <source>
        <dbReference type="RuleBase" id="RU361154"/>
    </source>
</evidence>
<dbReference type="PRINTS" id="PR00132">
    <property type="entry name" value="GLHYDRLASE2"/>
</dbReference>
<dbReference type="RefSeq" id="WP_204447803.1">
    <property type="nucleotide sequence ID" value="NZ_JACJKY010000021.1"/>
</dbReference>
<dbReference type="Gene3D" id="2.60.120.260">
    <property type="entry name" value="Galactose-binding domain-like"/>
    <property type="match status" value="1"/>
</dbReference>
<dbReference type="PANTHER" id="PTHR46323:SF2">
    <property type="entry name" value="BETA-GALACTOSIDASE"/>
    <property type="match status" value="1"/>
</dbReference>
<keyword evidence="4 6" id="KW-0378">Hydrolase</keyword>
<reference evidence="10" key="1">
    <citation type="submission" date="2020-08" db="EMBL/GenBank/DDBJ databases">
        <authorList>
            <person name="Cejkova D."/>
            <person name="Kubasova T."/>
            <person name="Jahodarova E."/>
            <person name="Rychlik I."/>
        </authorList>
    </citation>
    <scope>NUCLEOTIDE SEQUENCE</scope>
    <source>
        <strain evidence="10">An559</strain>
    </source>
</reference>
<dbReference type="Proteomes" id="UP000774750">
    <property type="component" value="Unassembled WGS sequence"/>
</dbReference>
<evidence type="ECO:0000313" key="11">
    <source>
        <dbReference type="Proteomes" id="UP000774750"/>
    </source>
</evidence>
<dbReference type="PROSITE" id="PS00719">
    <property type="entry name" value="GLYCOSYL_HYDROL_F2_1"/>
    <property type="match status" value="1"/>
</dbReference>
<dbReference type="Gene3D" id="2.60.40.10">
    <property type="entry name" value="Immunoglobulins"/>
    <property type="match status" value="1"/>
</dbReference>
<proteinExistence type="inferred from homology"/>
<evidence type="ECO:0000259" key="7">
    <source>
        <dbReference type="Pfam" id="PF00703"/>
    </source>
</evidence>
<dbReference type="Pfam" id="PF02837">
    <property type="entry name" value="Glyco_hydro_2_N"/>
    <property type="match status" value="1"/>
</dbReference>
<comment type="caution">
    <text evidence="10">The sequence shown here is derived from an EMBL/GenBank/DDBJ whole genome shotgun (WGS) entry which is preliminary data.</text>
</comment>
<evidence type="ECO:0000259" key="8">
    <source>
        <dbReference type="Pfam" id="PF02836"/>
    </source>
</evidence>
<comment type="catalytic activity">
    <reaction evidence="1">
        <text>Hydrolysis of terminal non-reducing beta-D-galactose residues in beta-D-galactosides.</text>
        <dbReference type="EC" id="3.2.1.23"/>
    </reaction>
</comment>